<proteinExistence type="predicted"/>
<evidence type="ECO:0000256" key="5">
    <source>
        <dbReference type="SAM" id="MobiDB-lite"/>
    </source>
</evidence>
<evidence type="ECO:0000256" key="2">
    <source>
        <dbReference type="ARBA" id="ARBA00022692"/>
    </source>
</evidence>
<dbReference type="SMART" id="SM00213">
    <property type="entry name" value="UBQ"/>
    <property type="match status" value="1"/>
</dbReference>
<feature type="transmembrane region" description="Helical" evidence="6">
    <location>
        <begin position="16"/>
        <end position="34"/>
    </location>
</feature>
<keyword evidence="4 6" id="KW-0472">Membrane</keyword>
<dbReference type="InterPro" id="IPR040352">
    <property type="entry name" value="TMUB1/2"/>
</dbReference>
<name>A0A8C5IVN3_JUNHY</name>
<dbReference type="PROSITE" id="PS50053">
    <property type="entry name" value="UBIQUITIN_2"/>
    <property type="match status" value="1"/>
</dbReference>
<dbReference type="SUPFAM" id="SSF54236">
    <property type="entry name" value="Ubiquitin-like"/>
    <property type="match status" value="1"/>
</dbReference>
<dbReference type="AlphaFoldDB" id="A0A8C5IVN3"/>
<dbReference type="PANTHER" id="PTHR14557">
    <property type="entry name" value="PROTEIN C7ORF21"/>
    <property type="match status" value="1"/>
</dbReference>
<evidence type="ECO:0000259" key="7">
    <source>
        <dbReference type="PROSITE" id="PS50053"/>
    </source>
</evidence>
<dbReference type="OMA" id="MGNLMIP"/>
<sequence>MEPPAAPLIPGVGDEVTLVAGLAVLALALVLAWLSTYVAEGSGQLLGTGDAAVIRLGPLPPYAGTAGAPEAPEPPGSAESAEEKAEEERGAAARADSGSGPGAGPGREQLPDTEPGATGAGDACPGLIKIRLKFLNDTEEVAVARPEDTVGILKSKYFPGQESQMKLIYRGQLLQDQARTLRSLRITDNCVIHCHRCRGTGAAAPALPEPGPAGPAAPALPLGGGTLMVPTVMVVLALGWYFRINYRQLFTAPATVSLIGVTVLVTFLAFGLYGQAG</sequence>
<comment type="subcellular location">
    <subcellularLocation>
        <location evidence="1">Membrane</location>
        <topology evidence="1">Multi-pass membrane protein</topology>
    </subcellularLocation>
</comment>
<accession>A0A8C5IVN3</accession>
<evidence type="ECO:0000256" key="3">
    <source>
        <dbReference type="ARBA" id="ARBA00022989"/>
    </source>
</evidence>
<feature type="transmembrane region" description="Helical" evidence="6">
    <location>
        <begin position="254"/>
        <end position="273"/>
    </location>
</feature>
<dbReference type="InterPro" id="IPR000626">
    <property type="entry name" value="Ubiquitin-like_dom"/>
</dbReference>
<dbReference type="GO" id="GO:0036503">
    <property type="term" value="P:ERAD pathway"/>
    <property type="evidence" value="ECO:0007669"/>
    <property type="project" value="InterPro"/>
</dbReference>
<feature type="compositionally biased region" description="Basic and acidic residues" evidence="5">
    <location>
        <begin position="81"/>
        <end position="91"/>
    </location>
</feature>
<dbReference type="CDD" id="cd17132">
    <property type="entry name" value="Ubl_TMUB2"/>
    <property type="match status" value="1"/>
</dbReference>
<keyword evidence="9" id="KW-1185">Reference proteome</keyword>
<dbReference type="PANTHER" id="PTHR14557:SF4">
    <property type="entry name" value="TRANSMEMBRANE AND UBIQUITIN-LIKE DOMAIN-CONTAINING PROTEIN 2"/>
    <property type="match status" value="1"/>
</dbReference>
<dbReference type="GO" id="GO:0016020">
    <property type="term" value="C:membrane"/>
    <property type="evidence" value="ECO:0007669"/>
    <property type="project" value="UniProtKB-SubCell"/>
</dbReference>
<keyword evidence="2 6" id="KW-0812">Transmembrane</keyword>
<evidence type="ECO:0000256" key="1">
    <source>
        <dbReference type="ARBA" id="ARBA00004141"/>
    </source>
</evidence>
<evidence type="ECO:0000313" key="9">
    <source>
        <dbReference type="Proteomes" id="UP000694408"/>
    </source>
</evidence>
<evidence type="ECO:0000256" key="6">
    <source>
        <dbReference type="SAM" id="Phobius"/>
    </source>
</evidence>
<dbReference type="Pfam" id="PF00240">
    <property type="entry name" value="ubiquitin"/>
    <property type="match status" value="1"/>
</dbReference>
<keyword evidence="3 6" id="KW-1133">Transmembrane helix</keyword>
<reference evidence="8" key="2">
    <citation type="submission" date="2025-09" db="UniProtKB">
        <authorList>
            <consortium name="Ensembl"/>
        </authorList>
    </citation>
    <scope>IDENTIFICATION</scope>
</reference>
<dbReference type="Gene3D" id="3.10.20.90">
    <property type="entry name" value="Phosphatidylinositol 3-kinase Catalytic Subunit, Chain A, domain 1"/>
    <property type="match status" value="1"/>
</dbReference>
<reference evidence="8" key="1">
    <citation type="submission" date="2025-08" db="UniProtKB">
        <authorList>
            <consortium name="Ensembl"/>
        </authorList>
    </citation>
    <scope>IDENTIFICATION</scope>
</reference>
<feature type="transmembrane region" description="Helical" evidence="6">
    <location>
        <begin position="219"/>
        <end position="242"/>
    </location>
</feature>
<dbReference type="Proteomes" id="UP000694408">
    <property type="component" value="Unplaced"/>
</dbReference>
<feature type="domain" description="Ubiquitin-like" evidence="7">
    <location>
        <begin position="128"/>
        <end position="193"/>
    </location>
</feature>
<dbReference type="InterPro" id="IPR029071">
    <property type="entry name" value="Ubiquitin-like_domsf"/>
</dbReference>
<evidence type="ECO:0000313" key="8">
    <source>
        <dbReference type="Ensembl" id="ENSJHYP00000008740.1"/>
    </source>
</evidence>
<dbReference type="Ensembl" id="ENSJHYT00000010601.1">
    <property type="protein sequence ID" value="ENSJHYP00000008740.1"/>
    <property type="gene ID" value="ENSJHYG00000006932.1"/>
</dbReference>
<evidence type="ECO:0000256" key="4">
    <source>
        <dbReference type="ARBA" id="ARBA00023136"/>
    </source>
</evidence>
<protein>
    <submittedName>
        <fullName evidence="8">Transmembrane and ubiquitin like domain containing 2</fullName>
    </submittedName>
</protein>
<organism evidence="8 9">
    <name type="scientific">Junco hyemalis</name>
    <name type="common">Dark-eyed junco</name>
    <dbReference type="NCBI Taxonomy" id="40217"/>
    <lineage>
        <taxon>Eukaryota</taxon>
        <taxon>Metazoa</taxon>
        <taxon>Chordata</taxon>
        <taxon>Craniata</taxon>
        <taxon>Vertebrata</taxon>
        <taxon>Euteleostomi</taxon>
        <taxon>Archelosauria</taxon>
        <taxon>Archosauria</taxon>
        <taxon>Dinosauria</taxon>
        <taxon>Saurischia</taxon>
        <taxon>Theropoda</taxon>
        <taxon>Coelurosauria</taxon>
        <taxon>Aves</taxon>
        <taxon>Neognathae</taxon>
        <taxon>Neoaves</taxon>
        <taxon>Telluraves</taxon>
        <taxon>Australaves</taxon>
        <taxon>Passeriformes</taxon>
        <taxon>Passerellidae</taxon>
        <taxon>Junco</taxon>
    </lineage>
</organism>
<feature type="region of interest" description="Disordered" evidence="5">
    <location>
        <begin position="64"/>
        <end position="122"/>
    </location>
</feature>